<dbReference type="PANTHER" id="PTHR38482:SF1">
    <property type="entry name" value="DMT FAMILY PROTEIN"/>
    <property type="match status" value="1"/>
</dbReference>
<feature type="transmembrane region" description="Helical" evidence="1">
    <location>
        <begin position="16"/>
        <end position="34"/>
    </location>
</feature>
<proteinExistence type="predicted"/>
<keyword evidence="1" id="KW-1133">Transmembrane helix</keyword>
<sequence>MTYAWYGHLKTLRDKPLMIAILVSWGVAFFEYCLQVPANRHGFGMFTLPQLKVMQEIITMGVFAVFAVWYMNVPVTRNFFYASMCLVGAAYFIFRDAAAL</sequence>
<organism evidence="2 3">
    <name type="scientific">Geovibrio thiophilus</name>
    <dbReference type="NCBI Taxonomy" id="139438"/>
    <lineage>
        <taxon>Bacteria</taxon>
        <taxon>Pseudomonadati</taxon>
        <taxon>Deferribacterota</taxon>
        <taxon>Deferribacteres</taxon>
        <taxon>Deferribacterales</taxon>
        <taxon>Geovibrionaceae</taxon>
        <taxon>Geovibrio</taxon>
    </lineage>
</organism>
<feature type="transmembrane region" description="Helical" evidence="1">
    <location>
        <begin position="54"/>
        <end position="72"/>
    </location>
</feature>
<protein>
    <recommendedName>
        <fullName evidence="4">DMT family protein</fullName>
    </recommendedName>
</protein>
<keyword evidence="1" id="KW-0472">Membrane</keyword>
<dbReference type="Proteomes" id="UP000287502">
    <property type="component" value="Chromosome"/>
</dbReference>
<gene>
    <name evidence="2" type="ORF">EP073_03550</name>
</gene>
<keyword evidence="3" id="KW-1185">Reference proteome</keyword>
<dbReference type="PANTHER" id="PTHR38482">
    <property type="entry name" value="DMT FAMILY PROTEIN"/>
    <property type="match status" value="1"/>
</dbReference>
<evidence type="ECO:0000313" key="3">
    <source>
        <dbReference type="Proteomes" id="UP000287502"/>
    </source>
</evidence>
<evidence type="ECO:0000313" key="2">
    <source>
        <dbReference type="EMBL" id="QAR34458.1"/>
    </source>
</evidence>
<name>A0A3R5XYL8_9BACT</name>
<dbReference type="OrthoDB" id="9805206at2"/>
<dbReference type="EMBL" id="CP035108">
    <property type="protein sequence ID" value="QAR34458.1"/>
    <property type="molecule type" value="Genomic_DNA"/>
</dbReference>
<dbReference type="AlphaFoldDB" id="A0A3R5XYL8"/>
<reference evidence="2 3" key="1">
    <citation type="submission" date="2019-01" db="EMBL/GenBank/DDBJ databases">
        <title>Geovibrio thiophilus DSM 11263, complete genome.</title>
        <authorList>
            <person name="Spring S."/>
            <person name="Bunk B."/>
            <person name="Sproer C."/>
        </authorList>
    </citation>
    <scope>NUCLEOTIDE SEQUENCE [LARGE SCALE GENOMIC DNA]</scope>
    <source>
        <strain evidence="2 3">DSM 11263</strain>
    </source>
</reference>
<dbReference type="PIRSF" id="PIRSF021239">
    <property type="entry name" value="UCP021239"/>
    <property type="match status" value="1"/>
</dbReference>
<feature type="transmembrane region" description="Helical" evidence="1">
    <location>
        <begin position="78"/>
        <end position="94"/>
    </location>
</feature>
<keyword evidence="1" id="KW-0812">Transmembrane</keyword>
<dbReference type="Pfam" id="PF04342">
    <property type="entry name" value="DMT_6"/>
    <property type="match status" value="1"/>
</dbReference>
<accession>A0A3R5XYL8</accession>
<dbReference type="KEGG" id="gtl:EP073_03550"/>
<evidence type="ECO:0008006" key="4">
    <source>
        <dbReference type="Google" id="ProtNLM"/>
    </source>
</evidence>
<dbReference type="InterPro" id="IPR007437">
    <property type="entry name" value="DUF486"/>
</dbReference>
<evidence type="ECO:0000256" key="1">
    <source>
        <dbReference type="SAM" id="Phobius"/>
    </source>
</evidence>